<evidence type="ECO:0000313" key="2">
    <source>
        <dbReference type="Proteomes" id="UP000093501"/>
    </source>
</evidence>
<dbReference type="EMBL" id="MBQD01000011">
    <property type="protein sequence ID" value="OCL36348.1"/>
    <property type="molecule type" value="Genomic_DNA"/>
</dbReference>
<dbReference type="InterPro" id="IPR036938">
    <property type="entry name" value="PAP2/HPO_sf"/>
</dbReference>
<dbReference type="PANTHER" id="PTHR14969:SF13">
    <property type="entry name" value="AT30094P"/>
    <property type="match status" value="1"/>
</dbReference>
<dbReference type="AlphaFoldDB" id="A0A1C0APK3"/>
<dbReference type="SUPFAM" id="SSF48317">
    <property type="entry name" value="Acid phosphatase/Vanadium-dependent haloperoxidase"/>
    <property type="match status" value="1"/>
</dbReference>
<evidence type="ECO:0000313" key="1">
    <source>
        <dbReference type="EMBL" id="OCL36348.1"/>
    </source>
</evidence>
<dbReference type="PANTHER" id="PTHR14969">
    <property type="entry name" value="SPHINGOSINE-1-PHOSPHATE PHOSPHOHYDROLASE"/>
    <property type="match status" value="1"/>
</dbReference>
<dbReference type="SMART" id="SM00014">
    <property type="entry name" value="acidPPc"/>
    <property type="match status" value="1"/>
</dbReference>
<organism evidence="1 2">
    <name type="scientific">Tessaracoccus lapidicaptus</name>
    <dbReference type="NCBI Taxonomy" id="1427523"/>
    <lineage>
        <taxon>Bacteria</taxon>
        <taxon>Bacillati</taxon>
        <taxon>Actinomycetota</taxon>
        <taxon>Actinomycetes</taxon>
        <taxon>Propionibacteriales</taxon>
        <taxon>Propionibacteriaceae</taxon>
        <taxon>Tessaracoccus</taxon>
    </lineage>
</organism>
<protein>
    <submittedName>
        <fullName evidence="1">Uncharacterized protein</fullName>
    </submittedName>
</protein>
<dbReference type="RefSeq" id="WP_068750509.1">
    <property type="nucleotide sequence ID" value="NZ_JBDXXE010000094.1"/>
</dbReference>
<keyword evidence="2" id="KW-1185">Reference proteome</keyword>
<reference evidence="2" key="1">
    <citation type="submission" date="2016-07" db="EMBL/GenBank/DDBJ databases">
        <authorList>
            <person name="Florea S."/>
            <person name="Webb J.S."/>
            <person name="Jaromczyk J."/>
            <person name="Schardl C.L."/>
        </authorList>
    </citation>
    <scope>NUCLEOTIDE SEQUENCE [LARGE SCALE GENOMIC DNA]</scope>
    <source>
        <strain evidence="2">IPBSL-7</strain>
    </source>
</reference>
<sequence>MSSRSDAVPAPAPTPAWYSLLWGAVGVAFIVAVAGFWAAGEVLESVTDRDGIAMWDRPLLDWMIAARTPAADAAIAWYSNAGGPLWQPIVTAAVVAFLCWRYRSVRPFVLTLIAAGGALAMTVLGKRAVGRIRPPFEQAIPPHEVSASFPSGHSLNALVIAGILCYLVLIHLDGRRPLARVAWVAFFTVYALTMGLSRVYLGHHWLTDVLAAWVLGLAWLAMVIGVHRLWHAMRPQPDRGPVE</sequence>
<name>A0A1C0APK3_9ACTN</name>
<comment type="caution">
    <text evidence="1">The sequence shown here is derived from an EMBL/GenBank/DDBJ whole genome shotgun (WGS) entry which is preliminary data.</text>
</comment>
<dbReference type="InterPro" id="IPR000326">
    <property type="entry name" value="PAP2/HPO"/>
</dbReference>
<dbReference type="Pfam" id="PF01569">
    <property type="entry name" value="PAP2"/>
    <property type="match status" value="1"/>
</dbReference>
<dbReference type="CDD" id="cd03392">
    <property type="entry name" value="PAP2_like_2"/>
    <property type="match status" value="1"/>
</dbReference>
<dbReference type="Proteomes" id="UP000093501">
    <property type="component" value="Unassembled WGS sequence"/>
</dbReference>
<gene>
    <name evidence="1" type="ORF">BCR15_00255</name>
</gene>
<proteinExistence type="predicted"/>
<accession>A0A1C0APK3</accession>
<dbReference type="Gene3D" id="1.20.144.10">
    <property type="entry name" value="Phosphatidic acid phosphatase type 2/haloperoxidase"/>
    <property type="match status" value="2"/>
</dbReference>